<sequence>MRVSEFMIPATRRAVTASTFAIVAIASLSGCVAGGSPLVSALETAQSDTGKAGANEAEVAALTTGIVPSDGDVKIAAREAKQATERGTISGSAALDRMIEAHARENGIPPALAYAVVRVESRYNPKARGAGGVYGLSQIKPATARSMGFSGSSNALYDPDTNLTYGMKYLKGAWEQGGRDVCKASMKYKGGLRTTRMSKSAARYCSAVKAHMAEIVKRRRMPAVVEAPAEEPGLIGTLVAAVTPSEEPSTSAKTRARAVSAKPVHIAVPEKVADQVAVAAAPAPAPRAERAAVTGGQAAVSGDGEAKGGRIAAADATVVADDAALADRMVGTANK</sequence>
<accession>A0A0F9X6A7</accession>
<dbReference type="Pfam" id="PF01464">
    <property type="entry name" value="SLT"/>
    <property type="match status" value="1"/>
</dbReference>
<dbReference type="InterPro" id="IPR008258">
    <property type="entry name" value="Transglycosylase_SLT_dom_1"/>
</dbReference>
<reference evidence="2" key="1">
    <citation type="journal article" date="2015" name="Nature">
        <title>Complex archaea that bridge the gap between prokaryotes and eukaryotes.</title>
        <authorList>
            <person name="Spang A."/>
            <person name="Saw J.H."/>
            <person name="Jorgensen S.L."/>
            <person name="Zaremba-Niedzwiedzka K."/>
            <person name="Martijn J."/>
            <person name="Lind A.E."/>
            <person name="van Eijk R."/>
            <person name="Schleper C."/>
            <person name="Guy L."/>
            <person name="Ettema T.J."/>
        </authorList>
    </citation>
    <scope>NUCLEOTIDE SEQUENCE</scope>
</reference>
<gene>
    <name evidence="2" type="ORF">LCGC14_0261490</name>
</gene>
<feature type="domain" description="Transglycosylase SLT" evidence="1">
    <location>
        <begin position="98"/>
        <end position="200"/>
    </location>
</feature>
<dbReference type="Gene3D" id="1.10.530.10">
    <property type="match status" value="1"/>
</dbReference>
<dbReference type="EMBL" id="LAZR01000141">
    <property type="protein sequence ID" value="KKN87118.1"/>
    <property type="molecule type" value="Genomic_DNA"/>
</dbReference>
<dbReference type="PROSITE" id="PS51257">
    <property type="entry name" value="PROKAR_LIPOPROTEIN"/>
    <property type="match status" value="1"/>
</dbReference>
<proteinExistence type="predicted"/>
<dbReference type="PANTHER" id="PTHR37423:SF2">
    <property type="entry name" value="MEMBRANE-BOUND LYTIC MUREIN TRANSGLYCOSYLASE C"/>
    <property type="match status" value="1"/>
</dbReference>
<dbReference type="InterPro" id="IPR023346">
    <property type="entry name" value="Lysozyme-like_dom_sf"/>
</dbReference>
<organism evidence="2">
    <name type="scientific">marine sediment metagenome</name>
    <dbReference type="NCBI Taxonomy" id="412755"/>
    <lineage>
        <taxon>unclassified sequences</taxon>
        <taxon>metagenomes</taxon>
        <taxon>ecological metagenomes</taxon>
    </lineage>
</organism>
<protein>
    <recommendedName>
        <fullName evidence="1">Transglycosylase SLT domain-containing protein</fullName>
    </recommendedName>
</protein>
<dbReference type="PANTHER" id="PTHR37423">
    <property type="entry name" value="SOLUBLE LYTIC MUREIN TRANSGLYCOSYLASE-RELATED"/>
    <property type="match status" value="1"/>
</dbReference>
<comment type="caution">
    <text evidence="2">The sequence shown here is derived from an EMBL/GenBank/DDBJ whole genome shotgun (WGS) entry which is preliminary data.</text>
</comment>
<dbReference type="AlphaFoldDB" id="A0A0F9X6A7"/>
<evidence type="ECO:0000259" key="1">
    <source>
        <dbReference type="Pfam" id="PF01464"/>
    </source>
</evidence>
<evidence type="ECO:0000313" key="2">
    <source>
        <dbReference type="EMBL" id="KKN87118.1"/>
    </source>
</evidence>
<name>A0A0F9X6A7_9ZZZZ</name>
<dbReference type="SUPFAM" id="SSF53955">
    <property type="entry name" value="Lysozyme-like"/>
    <property type="match status" value="1"/>
</dbReference>